<name>A0A9Q0JSH3_9MAGN</name>
<evidence type="ECO:0000313" key="3">
    <source>
        <dbReference type="Proteomes" id="UP001141806"/>
    </source>
</evidence>
<gene>
    <name evidence="2" type="ORF">NE237_009768</name>
    <name evidence="1" type="ORF">NE237_026740</name>
</gene>
<dbReference type="EMBL" id="JAMYWD010000002">
    <property type="protein sequence ID" value="KAJ4978988.1"/>
    <property type="molecule type" value="Genomic_DNA"/>
</dbReference>
<dbReference type="AlphaFoldDB" id="A0A9Q0JSH3"/>
<accession>A0A9Q0JSH3</accession>
<organism evidence="1 3">
    <name type="scientific">Protea cynaroides</name>
    <dbReference type="NCBI Taxonomy" id="273540"/>
    <lineage>
        <taxon>Eukaryota</taxon>
        <taxon>Viridiplantae</taxon>
        <taxon>Streptophyta</taxon>
        <taxon>Embryophyta</taxon>
        <taxon>Tracheophyta</taxon>
        <taxon>Spermatophyta</taxon>
        <taxon>Magnoliopsida</taxon>
        <taxon>Proteales</taxon>
        <taxon>Proteaceae</taxon>
        <taxon>Protea</taxon>
    </lineage>
</organism>
<proteinExistence type="predicted"/>
<dbReference type="Proteomes" id="UP001141806">
    <property type="component" value="Unassembled WGS sequence"/>
</dbReference>
<comment type="caution">
    <text evidence="1">The sequence shown here is derived from an EMBL/GenBank/DDBJ whole genome shotgun (WGS) entry which is preliminary data.</text>
</comment>
<evidence type="ECO:0000313" key="2">
    <source>
        <dbReference type="EMBL" id="KAJ4978988.1"/>
    </source>
</evidence>
<sequence length="101" mass="11219">MSLCVESPARTLERTMSRFHTLITPYFFTRRSSLSFSLSSAPLSTPDDCPTLVFTSALPSPFPSYPCPGTIRWFLSLWTSNTGRYFGHVPTPRADDLGLPG</sequence>
<reference evidence="1" key="1">
    <citation type="journal article" date="2023" name="Plant J.">
        <title>The genome of the king protea, Protea cynaroides.</title>
        <authorList>
            <person name="Chang J."/>
            <person name="Duong T.A."/>
            <person name="Schoeman C."/>
            <person name="Ma X."/>
            <person name="Roodt D."/>
            <person name="Barker N."/>
            <person name="Li Z."/>
            <person name="Van de Peer Y."/>
            <person name="Mizrachi E."/>
        </authorList>
    </citation>
    <scope>NUCLEOTIDE SEQUENCE</scope>
    <source>
        <tissue evidence="1">Young leaves</tissue>
    </source>
</reference>
<dbReference type="EMBL" id="JAMYWD010000139">
    <property type="protein sequence ID" value="KAJ4949862.1"/>
    <property type="molecule type" value="Genomic_DNA"/>
</dbReference>
<keyword evidence="3" id="KW-1185">Reference proteome</keyword>
<evidence type="ECO:0000313" key="1">
    <source>
        <dbReference type="EMBL" id="KAJ4949862.1"/>
    </source>
</evidence>
<protein>
    <submittedName>
        <fullName evidence="1">Uncharacterized protein</fullName>
    </submittedName>
</protein>